<evidence type="ECO:0000313" key="2">
    <source>
        <dbReference type="Proteomes" id="UP000520011"/>
    </source>
</evidence>
<name>A0A7W8IUL0_9BACL</name>
<dbReference type="InterPro" id="IPR009910">
    <property type="entry name" value="DUF1450"/>
</dbReference>
<gene>
    <name evidence="1" type="ORF">HNQ34_003195</name>
</gene>
<accession>A0A7W8IUL0</accession>
<organism evidence="1 2">
    <name type="scientific">Anoxybacteroides tepidamans</name>
    <dbReference type="NCBI Taxonomy" id="265948"/>
    <lineage>
        <taxon>Bacteria</taxon>
        <taxon>Bacillati</taxon>
        <taxon>Bacillota</taxon>
        <taxon>Bacilli</taxon>
        <taxon>Bacillales</taxon>
        <taxon>Anoxybacillaceae</taxon>
        <taxon>Anoxybacteroides</taxon>
    </lineage>
</organism>
<keyword evidence="2" id="KW-1185">Reference proteome</keyword>
<proteinExistence type="predicted"/>
<protein>
    <submittedName>
        <fullName evidence="1">Uncharacterized protein YuzB (UPF0349 family)</fullName>
    </submittedName>
</protein>
<dbReference type="RefSeq" id="WP_183256157.1">
    <property type="nucleotide sequence ID" value="NZ_JACHEP010000027.1"/>
</dbReference>
<reference evidence="1 2" key="1">
    <citation type="submission" date="2020-08" db="EMBL/GenBank/DDBJ databases">
        <title>Genomic Encyclopedia of Type Strains, Phase IV (KMG-IV): sequencing the most valuable type-strain genomes for metagenomic binning, comparative biology and taxonomic classification.</title>
        <authorList>
            <person name="Goeker M."/>
        </authorList>
    </citation>
    <scope>NUCLEOTIDE SEQUENCE [LARGE SCALE GENOMIC DNA]</scope>
    <source>
        <strain evidence="1 2">DSM 16325</strain>
    </source>
</reference>
<dbReference type="AlphaFoldDB" id="A0A7W8IUL0"/>
<dbReference type="Proteomes" id="UP000520011">
    <property type="component" value="Unassembled WGS sequence"/>
</dbReference>
<comment type="caution">
    <text evidence="1">The sequence shown here is derived from an EMBL/GenBank/DDBJ whole genome shotgun (WGS) entry which is preliminary data.</text>
</comment>
<dbReference type="EMBL" id="JACHEP010000027">
    <property type="protein sequence ID" value="MBB5326077.1"/>
    <property type="molecule type" value="Genomic_DNA"/>
</dbReference>
<evidence type="ECO:0000313" key="1">
    <source>
        <dbReference type="EMBL" id="MBB5326077.1"/>
    </source>
</evidence>
<sequence>MTKICFCKENKYETKKLCKFLKRTYKEVKVKRKDCLGKCKACKNGPFAFIDGEMVKCGTVDELFCEVTYRLAKDWWEFRGK</sequence>
<dbReference type="Pfam" id="PF07293">
    <property type="entry name" value="DUF1450"/>
    <property type="match status" value="1"/>
</dbReference>